<protein>
    <submittedName>
        <fullName evidence="2">Uncharacterized protein</fullName>
    </submittedName>
</protein>
<feature type="compositionally biased region" description="Polar residues" evidence="1">
    <location>
        <begin position="1"/>
        <end position="11"/>
    </location>
</feature>
<evidence type="ECO:0000313" key="2">
    <source>
        <dbReference type="EMBL" id="KAH7554255.1"/>
    </source>
</evidence>
<feature type="region of interest" description="Disordered" evidence="1">
    <location>
        <begin position="1"/>
        <end position="60"/>
    </location>
</feature>
<accession>A0ABQ8HCP1</accession>
<evidence type="ECO:0000313" key="3">
    <source>
        <dbReference type="Proteomes" id="UP000827721"/>
    </source>
</evidence>
<feature type="region of interest" description="Disordered" evidence="1">
    <location>
        <begin position="85"/>
        <end position="105"/>
    </location>
</feature>
<feature type="compositionally biased region" description="Polar residues" evidence="1">
    <location>
        <begin position="30"/>
        <end position="41"/>
    </location>
</feature>
<comment type="caution">
    <text evidence="2">The sequence shown here is derived from an EMBL/GenBank/DDBJ whole genome shotgun (WGS) entry which is preliminary data.</text>
</comment>
<reference evidence="2 3" key="1">
    <citation type="submission" date="2021-02" db="EMBL/GenBank/DDBJ databases">
        <title>Plant Genome Project.</title>
        <authorList>
            <person name="Zhang R.-G."/>
        </authorList>
    </citation>
    <scope>NUCLEOTIDE SEQUENCE [LARGE SCALE GENOMIC DNA]</scope>
    <source>
        <tissue evidence="2">Leaves</tissue>
    </source>
</reference>
<evidence type="ECO:0000256" key="1">
    <source>
        <dbReference type="SAM" id="MobiDB-lite"/>
    </source>
</evidence>
<organism evidence="2 3">
    <name type="scientific">Xanthoceras sorbifolium</name>
    <dbReference type="NCBI Taxonomy" id="99658"/>
    <lineage>
        <taxon>Eukaryota</taxon>
        <taxon>Viridiplantae</taxon>
        <taxon>Streptophyta</taxon>
        <taxon>Embryophyta</taxon>
        <taxon>Tracheophyta</taxon>
        <taxon>Spermatophyta</taxon>
        <taxon>Magnoliopsida</taxon>
        <taxon>eudicotyledons</taxon>
        <taxon>Gunneridae</taxon>
        <taxon>Pentapetalae</taxon>
        <taxon>rosids</taxon>
        <taxon>malvids</taxon>
        <taxon>Sapindales</taxon>
        <taxon>Sapindaceae</taxon>
        <taxon>Xanthoceroideae</taxon>
        <taxon>Xanthoceras</taxon>
    </lineage>
</organism>
<sequence>MLKPETSNRPPSDQPPATEVQPDIKAGADGSSSEQQNNAVQPNPKAKRGSSYSEPRPYNKPQLELRTIDYLAEWNSTWNVEDDAASSSANTSSELQLFPTNPDKPDLELKLGPKDQEMAPATLMVVPPGDGQIFAYVATLVPTHGIMPWSEPGINYAPHAHGFKPGLAYGPPQFEDHVMYVIPCEVGYDYQNFQPYFNHVQQPNQYKERDFLATVNQGDGHGSVVTSKRSEVDLNLKL</sequence>
<keyword evidence="3" id="KW-1185">Reference proteome</keyword>
<dbReference type="EMBL" id="JAFEMO010000012">
    <property type="protein sequence ID" value="KAH7554255.1"/>
    <property type="molecule type" value="Genomic_DNA"/>
</dbReference>
<dbReference type="Proteomes" id="UP000827721">
    <property type="component" value="Unassembled WGS sequence"/>
</dbReference>
<name>A0ABQ8HCP1_9ROSI</name>
<gene>
    <name evidence="2" type="ORF">JRO89_XS12G0146200</name>
</gene>
<proteinExistence type="predicted"/>